<reference evidence="6 7" key="1">
    <citation type="journal article" date="2015" name="Nature">
        <title>rRNA introns, odd ribosomes, and small enigmatic genomes across a large radiation of phyla.</title>
        <authorList>
            <person name="Brown C.T."/>
            <person name="Hug L.A."/>
            <person name="Thomas B.C."/>
            <person name="Sharon I."/>
            <person name="Castelle C.J."/>
            <person name="Singh A."/>
            <person name="Wilkins M.J."/>
            <person name="Williams K.H."/>
            <person name="Banfield J.F."/>
        </authorList>
    </citation>
    <scope>NUCLEOTIDE SEQUENCE [LARGE SCALE GENOMIC DNA]</scope>
</reference>
<sequence length="417" mass="47348">MKNAVEVENLSKRYTIGQREKYLTLRDMMVKAVKVPGNLARGKKFAKKEEFWALKDVNFTVKEGEVVGIIGRNGAGKSTLLKILSRITEPTHGIIKLNGRVSSLLEVGTGFHPELTGRENIYLNGAIMGMKKREIEKKFDEIVEFSGVEKFLDMPVKRYSSGMQVRLAFSVAAHLEPDILIIDEVLAVGDAEFQKKCLGKMDEVTKEAGRTILFVSHDMGAVQRLCKKTILLEEGKIVMYDETEKVINRYLSKNESETDRIDLSNYSGRKGSKDWFIKSVRLEDSKKNISRAFTIGEDIRIVFEVDSLLRDKEFTASIVITREDGLKIANMLDRDSDFTFKGKLDAKLVSVNLKDIRLYPASYYISIWLGSYDGNDNYDYAEHCVQFEIIGGGKYSPRKLPVSDGTIFLNPEWTYEH</sequence>
<dbReference type="GO" id="GO:0140359">
    <property type="term" value="F:ABC-type transporter activity"/>
    <property type="evidence" value="ECO:0007669"/>
    <property type="project" value="InterPro"/>
</dbReference>
<evidence type="ECO:0000313" key="7">
    <source>
        <dbReference type="Proteomes" id="UP000034816"/>
    </source>
</evidence>
<name>A0A0G0C9P3_9BACT</name>
<evidence type="ECO:0000259" key="5">
    <source>
        <dbReference type="PROSITE" id="PS50893"/>
    </source>
</evidence>
<evidence type="ECO:0000313" key="6">
    <source>
        <dbReference type="EMBL" id="KKP77938.1"/>
    </source>
</evidence>
<dbReference type="Gene3D" id="3.40.50.300">
    <property type="entry name" value="P-loop containing nucleotide triphosphate hydrolases"/>
    <property type="match status" value="1"/>
</dbReference>
<dbReference type="InterPro" id="IPR029439">
    <property type="entry name" value="Wzt_C"/>
</dbReference>
<dbReference type="Pfam" id="PF00005">
    <property type="entry name" value="ABC_tran"/>
    <property type="match status" value="1"/>
</dbReference>
<comment type="caution">
    <text evidence="6">The sequence shown here is derived from an EMBL/GenBank/DDBJ whole genome shotgun (WGS) entry which is preliminary data.</text>
</comment>
<dbReference type="InterPro" id="IPR015860">
    <property type="entry name" value="ABC_transpr_TagH-like"/>
</dbReference>
<dbReference type="GO" id="GO:0016887">
    <property type="term" value="F:ATP hydrolysis activity"/>
    <property type="evidence" value="ECO:0007669"/>
    <property type="project" value="InterPro"/>
</dbReference>
<accession>A0A0G0C9P3</accession>
<dbReference type="InterPro" id="IPR050683">
    <property type="entry name" value="Bact_Polysacc_Export_ATP-bd"/>
</dbReference>
<comment type="similarity">
    <text evidence="1">Belongs to the ABC transporter superfamily.</text>
</comment>
<evidence type="ECO:0000256" key="1">
    <source>
        <dbReference type="ARBA" id="ARBA00005417"/>
    </source>
</evidence>
<feature type="domain" description="ABC transporter" evidence="5">
    <location>
        <begin position="23"/>
        <end position="259"/>
    </location>
</feature>
<protein>
    <submittedName>
        <fullName evidence="6">ABC transporter related protein</fullName>
    </submittedName>
</protein>
<gene>
    <name evidence="6" type="ORF">UR73_C0007G0023</name>
</gene>
<dbReference type="PROSITE" id="PS50893">
    <property type="entry name" value="ABC_TRANSPORTER_2"/>
    <property type="match status" value="1"/>
</dbReference>
<dbReference type="SMART" id="SM00382">
    <property type="entry name" value="AAA"/>
    <property type="match status" value="1"/>
</dbReference>
<dbReference type="InterPro" id="IPR027417">
    <property type="entry name" value="P-loop_NTPase"/>
</dbReference>
<dbReference type="CDD" id="cd03220">
    <property type="entry name" value="ABC_KpsT_Wzt"/>
    <property type="match status" value="1"/>
</dbReference>
<evidence type="ECO:0000256" key="4">
    <source>
        <dbReference type="ARBA" id="ARBA00022840"/>
    </source>
</evidence>
<organism evidence="6 7">
    <name type="scientific">candidate division WS6 bacterium GW2011_GWF1_35_23</name>
    <dbReference type="NCBI Taxonomy" id="1619097"/>
    <lineage>
        <taxon>Bacteria</taxon>
        <taxon>Candidatus Dojkabacteria</taxon>
    </lineage>
</organism>
<dbReference type="Proteomes" id="UP000034816">
    <property type="component" value="Unassembled WGS sequence"/>
</dbReference>
<keyword evidence="4" id="KW-0067">ATP-binding</keyword>
<dbReference type="PROSITE" id="PS00211">
    <property type="entry name" value="ABC_TRANSPORTER_1"/>
    <property type="match status" value="1"/>
</dbReference>
<dbReference type="PANTHER" id="PTHR46743:SF2">
    <property type="entry name" value="TEICHOIC ACIDS EXPORT ATP-BINDING PROTEIN TAGH"/>
    <property type="match status" value="1"/>
</dbReference>
<dbReference type="EMBL" id="LBQH01000007">
    <property type="protein sequence ID" value="KKP77938.1"/>
    <property type="molecule type" value="Genomic_DNA"/>
</dbReference>
<evidence type="ECO:0000256" key="2">
    <source>
        <dbReference type="ARBA" id="ARBA00022448"/>
    </source>
</evidence>
<dbReference type="InterPro" id="IPR003593">
    <property type="entry name" value="AAA+_ATPase"/>
</dbReference>
<dbReference type="InterPro" id="IPR017871">
    <property type="entry name" value="ABC_transporter-like_CS"/>
</dbReference>
<dbReference type="InterPro" id="IPR003439">
    <property type="entry name" value="ABC_transporter-like_ATP-bd"/>
</dbReference>
<proteinExistence type="inferred from homology"/>
<dbReference type="SUPFAM" id="SSF52540">
    <property type="entry name" value="P-loop containing nucleoside triphosphate hydrolases"/>
    <property type="match status" value="1"/>
</dbReference>
<dbReference type="CDD" id="cd10147">
    <property type="entry name" value="Wzt_C-like"/>
    <property type="match status" value="1"/>
</dbReference>
<dbReference type="GO" id="GO:0005524">
    <property type="term" value="F:ATP binding"/>
    <property type="evidence" value="ECO:0007669"/>
    <property type="project" value="UniProtKB-KW"/>
</dbReference>
<dbReference type="PANTHER" id="PTHR46743">
    <property type="entry name" value="TEICHOIC ACIDS EXPORT ATP-BINDING PROTEIN TAGH"/>
    <property type="match status" value="1"/>
</dbReference>
<evidence type="ECO:0000256" key="3">
    <source>
        <dbReference type="ARBA" id="ARBA00022741"/>
    </source>
</evidence>
<dbReference type="AlphaFoldDB" id="A0A0G0C9P3"/>
<keyword evidence="3" id="KW-0547">Nucleotide-binding</keyword>
<keyword evidence="2" id="KW-0813">Transport</keyword>
<dbReference type="GO" id="GO:0016020">
    <property type="term" value="C:membrane"/>
    <property type="evidence" value="ECO:0007669"/>
    <property type="project" value="InterPro"/>
</dbReference>
<dbReference type="Pfam" id="PF14524">
    <property type="entry name" value="Wzt_C"/>
    <property type="match status" value="1"/>
</dbReference>
<dbReference type="Gene3D" id="2.70.50.60">
    <property type="entry name" value="abc- transporter (atp binding component) like domain"/>
    <property type="match status" value="1"/>
</dbReference>